<organism evidence="1">
    <name type="scientific">marine metagenome</name>
    <dbReference type="NCBI Taxonomy" id="408172"/>
    <lineage>
        <taxon>unclassified sequences</taxon>
        <taxon>metagenomes</taxon>
        <taxon>ecological metagenomes</taxon>
    </lineage>
</organism>
<reference evidence="1" key="1">
    <citation type="submission" date="2018-05" db="EMBL/GenBank/DDBJ databases">
        <authorList>
            <person name="Lanie J.A."/>
            <person name="Ng W.-L."/>
            <person name="Kazmierczak K.M."/>
            <person name="Andrzejewski T.M."/>
            <person name="Davidsen T.M."/>
            <person name="Wayne K.J."/>
            <person name="Tettelin H."/>
            <person name="Glass J.I."/>
            <person name="Rusch D."/>
            <person name="Podicherti R."/>
            <person name="Tsui H.-C.T."/>
            <person name="Winkler M.E."/>
        </authorList>
    </citation>
    <scope>NUCLEOTIDE SEQUENCE</scope>
</reference>
<dbReference type="EMBL" id="UINC01179619">
    <property type="protein sequence ID" value="SVD88389.1"/>
    <property type="molecule type" value="Genomic_DNA"/>
</dbReference>
<gene>
    <name evidence="1" type="ORF">METZ01_LOCUS441243</name>
</gene>
<evidence type="ECO:0000313" key="1">
    <source>
        <dbReference type="EMBL" id="SVD88389.1"/>
    </source>
</evidence>
<sequence>MESWPMLSGKVFMSMLASADPTAKNRIENRQPKDKLRMWFMVK</sequence>
<name>A0A382YZM1_9ZZZZ</name>
<protein>
    <submittedName>
        <fullName evidence="1">Uncharacterized protein</fullName>
    </submittedName>
</protein>
<dbReference type="AlphaFoldDB" id="A0A382YZM1"/>
<proteinExistence type="predicted"/>
<accession>A0A382YZM1</accession>